<reference evidence="1 2" key="1">
    <citation type="submission" date="2020-03" db="EMBL/GenBank/DDBJ databases">
        <authorList>
            <person name="Zhang Z."/>
            <person name="Guo Z."/>
            <person name="Hou Q."/>
            <person name="Shen X."/>
        </authorList>
    </citation>
    <scope>NUCLEOTIDE SEQUENCE [LARGE SCALE GENOMIC DNA]</scope>
    <source>
        <strain evidence="1 2">HBUAS51329</strain>
    </source>
</reference>
<dbReference type="EMBL" id="JAAVSD010000015">
    <property type="protein sequence ID" value="NLR29884.1"/>
    <property type="molecule type" value="Genomic_DNA"/>
</dbReference>
<evidence type="ECO:0000313" key="2">
    <source>
        <dbReference type="Proteomes" id="UP000707477"/>
    </source>
</evidence>
<keyword evidence="2" id="KW-1185">Reference proteome</keyword>
<dbReference type="Proteomes" id="UP000707477">
    <property type="component" value="Unassembled WGS sequence"/>
</dbReference>
<gene>
    <name evidence="1" type="ORF">HEQ44_06760</name>
</gene>
<accession>A0ABX1L6J4</accession>
<comment type="caution">
    <text evidence="1">The sequence shown here is derived from an EMBL/GenBank/DDBJ whole genome shotgun (WGS) entry which is preliminary data.</text>
</comment>
<protein>
    <submittedName>
        <fullName evidence="1">Uncharacterized protein</fullName>
    </submittedName>
</protein>
<name>A0ABX1L6J4_9LACO</name>
<organism evidence="1 2">
    <name type="scientific">Levilactobacillus tujiorum</name>
    <dbReference type="NCBI Taxonomy" id="2912243"/>
    <lineage>
        <taxon>Bacteria</taxon>
        <taxon>Bacillati</taxon>
        <taxon>Bacillota</taxon>
        <taxon>Bacilli</taxon>
        <taxon>Lactobacillales</taxon>
        <taxon>Lactobacillaceae</taxon>
        <taxon>Levilactobacillus</taxon>
    </lineage>
</organism>
<proteinExistence type="predicted"/>
<sequence>MPVQPYTAAKRAANKKWDEAHRERVNYISARSTARSFIRKKATQEDLKELLSIINEKLKVESTQISLSPCGT</sequence>
<evidence type="ECO:0000313" key="1">
    <source>
        <dbReference type="EMBL" id="NLR29884.1"/>
    </source>
</evidence>
<dbReference type="RefSeq" id="WP_168849565.1">
    <property type="nucleotide sequence ID" value="NZ_JAAVSD010000015.1"/>
</dbReference>